<feature type="non-terminal residue" evidence="2">
    <location>
        <position position="1"/>
    </location>
</feature>
<reference evidence="2" key="1">
    <citation type="journal article" date="2010" name="Science">
        <title>Plasticity of animal genome architecture unmasked by rapid evolution of a pelagic tunicate.</title>
        <authorList>
            <person name="Denoeud F."/>
            <person name="Henriet S."/>
            <person name="Mungpakdee S."/>
            <person name="Aury J.M."/>
            <person name="Da Silva C."/>
            <person name="Brinkmann H."/>
            <person name="Mikhaleva J."/>
            <person name="Olsen L.C."/>
            <person name="Jubin C."/>
            <person name="Canestro C."/>
            <person name="Bouquet J.M."/>
            <person name="Danks G."/>
            <person name="Poulain J."/>
            <person name="Campsteijn C."/>
            <person name="Adamski M."/>
            <person name="Cross I."/>
            <person name="Yadetie F."/>
            <person name="Muffato M."/>
            <person name="Louis A."/>
            <person name="Butcher S."/>
            <person name="Tsagkogeorga G."/>
            <person name="Konrad A."/>
            <person name="Singh S."/>
            <person name="Jensen M.F."/>
            <person name="Cong E.H."/>
            <person name="Eikeseth-Otteraa H."/>
            <person name="Noel B."/>
            <person name="Anthouard V."/>
            <person name="Porcel B.M."/>
            <person name="Kachouri-Lafond R."/>
            <person name="Nishino A."/>
            <person name="Ugolini M."/>
            <person name="Chourrout P."/>
            <person name="Nishida H."/>
            <person name="Aasland R."/>
            <person name="Huzurbazar S."/>
            <person name="Westhof E."/>
            <person name="Delsuc F."/>
            <person name="Lehrach H."/>
            <person name="Reinhardt R."/>
            <person name="Weissenbach J."/>
            <person name="Roy S.W."/>
            <person name="Artiguenave F."/>
            <person name="Postlethwait J.H."/>
            <person name="Manak J.R."/>
            <person name="Thompson E.M."/>
            <person name="Jaillon O."/>
            <person name="Du Pasquier L."/>
            <person name="Boudinot P."/>
            <person name="Liberles D.A."/>
            <person name="Volff J.N."/>
            <person name="Philippe H."/>
            <person name="Lenhard B."/>
            <person name="Roest Crollius H."/>
            <person name="Wincker P."/>
            <person name="Chourrout D."/>
        </authorList>
    </citation>
    <scope>NUCLEOTIDE SEQUENCE [LARGE SCALE GENOMIC DNA]</scope>
</reference>
<sequence>KQSRAMRSNMFYQLRRNSLCLKAIGEITTQSKATLNSLNSKEEDQAIVHKLKDKSKTNSRSHTVEVKPEPGLNDQTSYAPTPSTLPETILRAPLPLISSSLIKLPFAPKSLPPTTFQISAKRKSVITQINPGSSQTPSSDEEEIHANVQAAAPRDRLEGISDSREAPPIQLQTPYAIYPPQPFQGFRDAPNIISPSIYPVETSPGIRSPLLKHLPFSGKRKKPMPGLEPIDDKNSPSYKGKPSVLEYSALKGPTVGISPLKKPLPSNPIDNFELTLTPKKIDIITPTIKPITNSTFIYPDTH</sequence>
<evidence type="ECO:0000256" key="1">
    <source>
        <dbReference type="SAM" id="MobiDB-lite"/>
    </source>
</evidence>
<organism evidence="2">
    <name type="scientific">Oikopleura dioica</name>
    <name type="common">Tunicate</name>
    <dbReference type="NCBI Taxonomy" id="34765"/>
    <lineage>
        <taxon>Eukaryota</taxon>
        <taxon>Metazoa</taxon>
        <taxon>Chordata</taxon>
        <taxon>Tunicata</taxon>
        <taxon>Appendicularia</taxon>
        <taxon>Copelata</taxon>
        <taxon>Oikopleuridae</taxon>
        <taxon>Oikopleura</taxon>
    </lineage>
</organism>
<dbReference type="EMBL" id="FN657521">
    <property type="protein sequence ID" value="CBY42801.1"/>
    <property type="molecule type" value="Genomic_DNA"/>
</dbReference>
<accession>E4Z523</accession>
<gene>
    <name evidence="2" type="ORF">GSOID_T00026527001</name>
</gene>
<proteinExistence type="predicted"/>
<feature type="region of interest" description="Disordered" evidence="1">
    <location>
        <begin position="215"/>
        <end position="239"/>
    </location>
</feature>
<feature type="region of interest" description="Disordered" evidence="1">
    <location>
        <begin position="51"/>
        <end position="81"/>
    </location>
</feature>
<dbReference type="Proteomes" id="UP000011014">
    <property type="component" value="Unassembled WGS sequence"/>
</dbReference>
<name>E4Z523_OIKDI</name>
<evidence type="ECO:0000313" key="2">
    <source>
        <dbReference type="EMBL" id="CBY42801.1"/>
    </source>
</evidence>
<protein>
    <submittedName>
        <fullName evidence="2">Uncharacterized protein</fullName>
    </submittedName>
</protein>
<dbReference type="AlphaFoldDB" id="E4Z523"/>